<reference evidence="5 6" key="1">
    <citation type="submission" date="2020-08" db="EMBL/GenBank/DDBJ databases">
        <title>Sequencing the genomes of 1000 actinobacteria strains.</title>
        <authorList>
            <person name="Klenk H.-P."/>
        </authorList>
    </citation>
    <scope>NUCLEOTIDE SEQUENCE [LARGE SCALE GENOMIC DNA]</scope>
    <source>
        <strain evidence="5 6">DSM 41654</strain>
    </source>
</reference>
<feature type="domain" description="N-acetyltransferase" evidence="4">
    <location>
        <begin position="125"/>
        <end position="280"/>
    </location>
</feature>
<feature type="region of interest" description="Disordered" evidence="3">
    <location>
        <begin position="1"/>
        <end position="21"/>
    </location>
</feature>
<evidence type="ECO:0000313" key="6">
    <source>
        <dbReference type="Proteomes" id="UP000540506"/>
    </source>
</evidence>
<protein>
    <submittedName>
        <fullName evidence="5">GNAT superfamily N-acetyltransferase</fullName>
    </submittedName>
</protein>
<organism evidence="5 6">
    <name type="scientific">Kitasatospora kifunensis</name>
    <name type="common">Streptomyces kifunensis</name>
    <dbReference type="NCBI Taxonomy" id="58351"/>
    <lineage>
        <taxon>Bacteria</taxon>
        <taxon>Bacillati</taxon>
        <taxon>Actinomycetota</taxon>
        <taxon>Actinomycetes</taxon>
        <taxon>Kitasatosporales</taxon>
        <taxon>Streptomycetaceae</taxon>
        <taxon>Kitasatospora</taxon>
    </lineage>
</organism>
<evidence type="ECO:0000256" key="2">
    <source>
        <dbReference type="ARBA" id="ARBA00023315"/>
    </source>
</evidence>
<evidence type="ECO:0000259" key="4">
    <source>
        <dbReference type="PROSITE" id="PS51186"/>
    </source>
</evidence>
<keyword evidence="2" id="KW-0012">Acyltransferase</keyword>
<dbReference type="PANTHER" id="PTHR43877:SF1">
    <property type="entry name" value="ACETYLTRANSFERASE"/>
    <property type="match status" value="1"/>
</dbReference>
<dbReference type="Gene3D" id="3.40.630.30">
    <property type="match status" value="2"/>
</dbReference>
<proteinExistence type="predicted"/>
<dbReference type="CDD" id="cd04301">
    <property type="entry name" value="NAT_SF"/>
    <property type="match status" value="2"/>
</dbReference>
<dbReference type="Proteomes" id="UP000540506">
    <property type="component" value="Unassembled WGS sequence"/>
</dbReference>
<keyword evidence="1 5" id="KW-0808">Transferase</keyword>
<dbReference type="InterPro" id="IPR000182">
    <property type="entry name" value="GNAT_dom"/>
</dbReference>
<feature type="domain" description="N-acetyltransferase" evidence="4">
    <location>
        <begin position="1"/>
        <end position="120"/>
    </location>
</feature>
<gene>
    <name evidence="5" type="ORF">FHR34_005752</name>
</gene>
<dbReference type="Pfam" id="PF00583">
    <property type="entry name" value="Acetyltransf_1"/>
    <property type="match status" value="2"/>
</dbReference>
<dbReference type="EMBL" id="JACHJV010000001">
    <property type="protein sequence ID" value="MBB4926759.1"/>
    <property type="molecule type" value="Genomic_DNA"/>
</dbReference>
<dbReference type="PROSITE" id="PS51186">
    <property type="entry name" value="GNAT"/>
    <property type="match status" value="2"/>
</dbReference>
<dbReference type="AlphaFoldDB" id="A0A7W7VYJ4"/>
<dbReference type="RefSeq" id="WP_184940369.1">
    <property type="nucleotide sequence ID" value="NZ_JACHJV010000001.1"/>
</dbReference>
<accession>A0A7W7VYJ4</accession>
<dbReference type="InterPro" id="IPR050832">
    <property type="entry name" value="Bact_Acetyltransf"/>
</dbReference>
<comment type="caution">
    <text evidence="5">The sequence shown here is derived from an EMBL/GenBank/DDBJ whole genome shotgun (WGS) entry which is preliminary data.</text>
</comment>
<keyword evidence="6" id="KW-1185">Reference proteome</keyword>
<dbReference type="PANTHER" id="PTHR43877">
    <property type="entry name" value="AMINOALKYLPHOSPHONATE N-ACETYLTRANSFERASE-RELATED-RELATED"/>
    <property type="match status" value="1"/>
</dbReference>
<name>A0A7W7VYJ4_KITKI</name>
<evidence type="ECO:0000256" key="3">
    <source>
        <dbReference type="SAM" id="MobiDB-lite"/>
    </source>
</evidence>
<evidence type="ECO:0000256" key="1">
    <source>
        <dbReference type="ARBA" id="ARBA00022679"/>
    </source>
</evidence>
<sequence length="280" mass="30332">MTTTLRPAGPPTATPDGGADRRWLICSNGRPVGTVRTVARRYGSYLVGRIEGLAVTDAARRRGRGTVAVLAAEEVLRAWGCQRAEVTVPVQAPPAHALALALGYTETNLHLLKRIGQPAQPASGLTIRPIGAEDFPDWLEATKAEFRAQLVRAGLTEEQARQRCATEHTRLLRQGHATQDVALRRLLADGRAVGSFWLALDNGRLPDGSPLAWVMTVDVAPELRGNGYGRELMLAAERECLAAGVRDLGLNVYSGNTVALGLYTSLDYRITHWVLTKTLL</sequence>
<dbReference type="GO" id="GO:0016747">
    <property type="term" value="F:acyltransferase activity, transferring groups other than amino-acyl groups"/>
    <property type="evidence" value="ECO:0007669"/>
    <property type="project" value="InterPro"/>
</dbReference>
<dbReference type="SUPFAM" id="SSF55729">
    <property type="entry name" value="Acyl-CoA N-acyltransferases (Nat)"/>
    <property type="match status" value="2"/>
</dbReference>
<evidence type="ECO:0000313" key="5">
    <source>
        <dbReference type="EMBL" id="MBB4926759.1"/>
    </source>
</evidence>
<dbReference type="InterPro" id="IPR016181">
    <property type="entry name" value="Acyl_CoA_acyltransferase"/>
</dbReference>